<keyword evidence="8" id="KW-1015">Disulfide bond</keyword>
<dbReference type="GO" id="GO:0006508">
    <property type="term" value="P:proteolysis"/>
    <property type="evidence" value="ECO:0007669"/>
    <property type="project" value="UniProtKB-KW"/>
</dbReference>
<dbReference type="Proteomes" id="UP000596329">
    <property type="component" value="Chromosome"/>
</dbReference>
<comment type="similarity">
    <text evidence="1">Belongs to the peptidase M43B family.</text>
</comment>
<evidence type="ECO:0000256" key="4">
    <source>
        <dbReference type="ARBA" id="ARBA00022729"/>
    </source>
</evidence>
<evidence type="ECO:0000256" key="3">
    <source>
        <dbReference type="ARBA" id="ARBA00022723"/>
    </source>
</evidence>
<evidence type="ECO:0000256" key="5">
    <source>
        <dbReference type="ARBA" id="ARBA00022801"/>
    </source>
</evidence>
<dbReference type="EMBL" id="CP059075">
    <property type="protein sequence ID" value="QRE02823.1"/>
    <property type="molecule type" value="Genomic_DNA"/>
</dbReference>
<dbReference type="RefSeq" id="WP_011963731.1">
    <property type="nucleotide sequence ID" value="NZ_BCNG01000024.1"/>
</dbReference>
<dbReference type="GO" id="GO:0008237">
    <property type="term" value="F:metallopeptidase activity"/>
    <property type="evidence" value="ECO:0007669"/>
    <property type="project" value="UniProtKB-KW"/>
</dbReference>
<dbReference type="KEGG" id="fpc:FPSM_01193"/>
<sequence length="331" mass="35852">MKKLLLTASVVFFMFSCQKDNESTVNAAQPNATPSAIASIENRGCASEQMLALDLQKDPALAARMANIETQTKNVLSTSRIVNGVIEIPMVFNVLYNTAADNTSLAQIQSQVDALNKDFNATNSDYNTANNPYSSVRANIGIRFVLDRVIRKQSPKTIWYSEDGYMKIAAQGGMAPTSPTTKLNVWVVNNLASRTSGQLLGYAQFPGGSSATDGYVCGNYCLGTIGTAAAPYNLGRTATHEIGHWMNLRHIWGDGNGCASDLVSDTPLHDSPNFGVPAVGHRSTCTGTPLEMYMNYMDYTDDRGMYMFSLGQKSRMNALFAVGGARASFRL</sequence>
<dbReference type="KEGG" id="fpv:IA03_07815"/>
<evidence type="ECO:0000256" key="2">
    <source>
        <dbReference type="ARBA" id="ARBA00022670"/>
    </source>
</evidence>
<dbReference type="KEGG" id="fpw:IA04_07750"/>
<keyword evidence="6" id="KW-0862">Zinc</keyword>
<dbReference type="CDD" id="cd04275">
    <property type="entry name" value="ZnMc_pappalysin_like"/>
    <property type="match status" value="1"/>
</dbReference>
<gene>
    <name evidence="9" type="ORF">H0H26_07795</name>
</gene>
<keyword evidence="2 9" id="KW-0645">Protease</keyword>
<keyword evidence="4" id="KW-0732">Signal</keyword>
<dbReference type="GO" id="GO:0046872">
    <property type="term" value="F:metal ion binding"/>
    <property type="evidence" value="ECO:0007669"/>
    <property type="project" value="UniProtKB-KW"/>
</dbReference>
<dbReference type="InterPro" id="IPR024079">
    <property type="entry name" value="MetalloPept_cat_dom_sf"/>
</dbReference>
<evidence type="ECO:0000256" key="8">
    <source>
        <dbReference type="ARBA" id="ARBA00023157"/>
    </source>
</evidence>
<keyword evidence="7 9" id="KW-0482">Metalloprotease</keyword>
<dbReference type="GeneID" id="66552194"/>
<proteinExistence type="inferred from homology"/>
<evidence type="ECO:0000313" key="10">
    <source>
        <dbReference type="Proteomes" id="UP000596329"/>
    </source>
</evidence>
<evidence type="ECO:0000256" key="6">
    <source>
        <dbReference type="ARBA" id="ARBA00022833"/>
    </source>
</evidence>
<dbReference type="PANTHER" id="PTHR47466:SF1">
    <property type="entry name" value="METALLOPROTEASE MEP1 (AFU_ORTHOLOGUE AFUA_1G07730)-RELATED"/>
    <property type="match status" value="1"/>
</dbReference>
<dbReference type="PROSITE" id="PS51257">
    <property type="entry name" value="PROKAR_LIPOPROTEIN"/>
    <property type="match status" value="1"/>
</dbReference>
<dbReference type="OMA" id="WGTNDAM"/>
<protein>
    <submittedName>
        <fullName evidence="9">Zinc metalloprotease</fullName>
    </submittedName>
</protein>
<keyword evidence="3" id="KW-0479">Metal-binding</keyword>
<name>A0A075RU91_FLAPS</name>
<dbReference type="SUPFAM" id="SSF55486">
    <property type="entry name" value="Metalloproteases ('zincins'), catalytic domain"/>
    <property type="match status" value="1"/>
</dbReference>
<keyword evidence="5" id="KW-0378">Hydrolase</keyword>
<organism evidence="9 10">
    <name type="scientific">Flavobacterium psychrophilum</name>
    <dbReference type="NCBI Taxonomy" id="96345"/>
    <lineage>
        <taxon>Bacteria</taxon>
        <taxon>Pseudomonadati</taxon>
        <taxon>Bacteroidota</taxon>
        <taxon>Flavobacteriia</taxon>
        <taxon>Flavobacteriales</taxon>
        <taxon>Flavobacteriaceae</taxon>
        <taxon>Flavobacterium</taxon>
    </lineage>
</organism>
<reference evidence="9 10" key="1">
    <citation type="submission" date="2020-07" db="EMBL/GenBank/DDBJ databases">
        <title>Genomic characterization of Flavobacterium psychrophilum strains.</title>
        <authorList>
            <person name="Castillo D."/>
            <person name="Jorgensen J."/>
            <person name="Middelboe M."/>
        </authorList>
    </citation>
    <scope>NUCLEOTIDE SEQUENCE [LARGE SCALE GENOMIC DNA]</scope>
    <source>
        <strain evidence="9 10">FPS-R7</strain>
    </source>
</reference>
<dbReference type="AlphaFoldDB" id="A0A075RU91"/>
<dbReference type="KEGG" id="fpq:IB65_08035"/>
<dbReference type="PANTHER" id="PTHR47466">
    <property type="match status" value="1"/>
</dbReference>
<dbReference type="KEGG" id="fpk:IA06_07755"/>
<accession>A0A075RU91</accession>
<dbReference type="Gene3D" id="3.40.390.10">
    <property type="entry name" value="Collagenase (Catalytic Domain)"/>
    <property type="match status" value="1"/>
</dbReference>
<evidence type="ECO:0000256" key="7">
    <source>
        <dbReference type="ARBA" id="ARBA00023049"/>
    </source>
</evidence>
<dbReference type="InterPro" id="IPR008754">
    <property type="entry name" value="Peptidase_M43"/>
</dbReference>
<evidence type="ECO:0000256" key="1">
    <source>
        <dbReference type="ARBA" id="ARBA00008721"/>
    </source>
</evidence>
<evidence type="ECO:0000313" key="9">
    <source>
        <dbReference type="EMBL" id="QRE02823.1"/>
    </source>
</evidence>
<dbReference type="Pfam" id="PF05572">
    <property type="entry name" value="Peptidase_M43"/>
    <property type="match status" value="1"/>
</dbReference>